<dbReference type="CDD" id="cd03215">
    <property type="entry name" value="ABC_Carb_Monos_II"/>
    <property type="match status" value="1"/>
</dbReference>
<evidence type="ECO:0000256" key="1">
    <source>
        <dbReference type="ARBA" id="ARBA00005417"/>
    </source>
</evidence>
<gene>
    <name evidence="11" type="primary">rbsA</name>
    <name evidence="11" type="ORF">MPL3356_170037</name>
</gene>
<dbReference type="PANTHER" id="PTHR43790:SF3">
    <property type="entry name" value="D-ALLOSE IMPORT ATP-BINDING PROTEIN ALSA-RELATED"/>
    <property type="match status" value="1"/>
</dbReference>
<keyword evidence="9" id="KW-0472">Membrane</keyword>
<evidence type="ECO:0000313" key="12">
    <source>
        <dbReference type="Proteomes" id="UP000045285"/>
    </source>
</evidence>
<keyword evidence="7 11" id="KW-0067">ATP-binding</keyword>
<evidence type="ECO:0000256" key="2">
    <source>
        <dbReference type="ARBA" id="ARBA00022448"/>
    </source>
</evidence>
<dbReference type="GO" id="GO:0005524">
    <property type="term" value="F:ATP binding"/>
    <property type="evidence" value="ECO:0007669"/>
    <property type="project" value="UniProtKB-KW"/>
</dbReference>
<comment type="similarity">
    <text evidence="1">Belongs to the ABC transporter superfamily.</text>
</comment>
<evidence type="ECO:0000256" key="4">
    <source>
        <dbReference type="ARBA" id="ARBA00022597"/>
    </source>
</evidence>
<keyword evidence="4" id="KW-0762">Sugar transport</keyword>
<accession>A0A090DGQ4</accession>
<dbReference type="InterPro" id="IPR017871">
    <property type="entry name" value="ABC_transporter-like_CS"/>
</dbReference>
<keyword evidence="12" id="KW-1185">Reference proteome</keyword>
<keyword evidence="3" id="KW-1003">Cell membrane</keyword>
<keyword evidence="6" id="KW-0547">Nucleotide-binding</keyword>
<dbReference type="InterPro" id="IPR003439">
    <property type="entry name" value="ABC_transporter-like_ATP-bd"/>
</dbReference>
<dbReference type="SUPFAM" id="SSF52540">
    <property type="entry name" value="P-loop containing nucleoside triphosphate hydrolases"/>
    <property type="match status" value="2"/>
</dbReference>
<evidence type="ECO:0000256" key="6">
    <source>
        <dbReference type="ARBA" id="ARBA00022741"/>
    </source>
</evidence>
<sequence>MSTDETRLAVRIAKIAKSYGPTVALDSVSIDLRPGEVHALLGENGAGKSTLVKILSGVVKPDSGSMSILGSPYTPHGIVDARTQGVATAFQELSLLPNLSIAENLMLPKMPRGMLGLASHRTAMASAGRILSDYGLAHFDPDTPVGVLSLSDRQRLEIVRAFTHAAKLLILDEPTAALADVEWLFELVRRQKTLQTAILYISHRLGEVRTLCSRATILRNGRSIGTVELSGASDENIFEMMVGRSARETINALPKTGEAAPVALGVKGLSGGILSDVSLDVRQGEIVGIAALEGQGQRDLFRTLIGLAKARGGSVEIDGVRAQISSPGAALHFGNGLAYLPEDRKSEGILAGLTTASNMVLPIISRIARGGIVWPAGERRAARETAAVVDLQERYLHFKIDELSGGNQQKALLARVIMTGARTLLLFDPTRGVDVGTKQSIYEAIRKFAADGGSVLFYSSELPELVHLAHRCIVLYGGRIFAEYQGDAIDEQTIVGALIGHARGAKTGVAA</sequence>
<evidence type="ECO:0000259" key="10">
    <source>
        <dbReference type="PROSITE" id="PS50893"/>
    </source>
</evidence>
<evidence type="ECO:0000256" key="8">
    <source>
        <dbReference type="ARBA" id="ARBA00022967"/>
    </source>
</evidence>
<reference evidence="12" key="1">
    <citation type="submission" date="2014-08" db="EMBL/GenBank/DDBJ databases">
        <authorList>
            <person name="Moulin L."/>
        </authorList>
    </citation>
    <scope>NUCLEOTIDE SEQUENCE [LARGE SCALE GENOMIC DNA]</scope>
</reference>
<dbReference type="PROSITE" id="PS50893">
    <property type="entry name" value="ABC_TRANSPORTER_2"/>
    <property type="match status" value="1"/>
</dbReference>
<dbReference type="PANTHER" id="PTHR43790">
    <property type="entry name" value="CARBOHYDRATE TRANSPORT ATP-BINDING PROTEIN MG119-RELATED"/>
    <property type="match status" value="1"/>
</dbReference>
<dbReference type="EC" id="3.6.3.17" evidence="11"/>
<feature type="domain" description="ABC transporter" evidence="10">
    <location>
        <begin position="10"/>
        <end position="502"/>
    </location>
</feature>
<dbReference type="EMBL" id="CCMZ01000009">
    <property type="protein sequence ID" value="CDX14980.1"/>
    <property type="molecule type" value="Genomic_DNA"/>
</dbReference>
<dbReference type="Pfam" id="PF00005">
    <property type="entry name" value="ABC_tran"/>
    <property type="match status" value="2"/>
</dbReference>
<dbReference type="Proteomes" id="UP000045285">
    <property type="component" value="Unassembled WGS sequence"/>
</dbReference>
<proteinExistence type="inferred from homology"/>
<evidence type="ECO:0000256" key="7">
    <source>
        <dbReference type="ARBA" id="ARBA00022840"/>
    </source>
</evidence>
<keyword evidence="5" id="KW-0677">Repeat</keyword>
<keyword evidence="8" id="KW-1278">Translocase</keyword>
<keyword evidence="2" id="KW-0813">Transport</keyword>
<evidence type="ECO:0000256" key="9">
    <source>
        <dbReference type="ARBA" id="ARBA00023136"/>
    </source>
</evidence>
<dbReference type="Gene3D" id="3.40.50.300">
    <property type="entry name" value="P-loop containing nucleotide triphosphate hydrolases"/>
    <property type="match status" value="2"/>
</dbReference>
<dbReference type="SMART" id="SM00382">
    <property type="entry name" value="AAA"/>
    <property type="match status" value="1"/>
</dbReference>
<dbReference type="PROSITE" id="PS00211">
    <property type="entry name" value="ABC_TRANSPORTER_1"/>
    <property type="match status" value="1"/>
</dbReference>
<evidence type="ECO:0000256" key="5">
    <source>
        <dbReference type="ARBA" id="ARBA00022737"/>
    </source>
</evidence>
<keyword evidence="11" id="KW-0378">Hydrolase</keyword>
<dbReference type="InterPro" id="IPR027417">
    <property type="entry name" value="P-loop_NTPase"/>
</dbReference>
<protein>
    <submittedName>
        <fullName evidence="11">Ribose import ATP-binding protein RbsA 2</fullName>
        <ecNumber evidence="11">3.6.3.17</ecNumber>
    </submittedName>
</protein>
<dbReference type="GO" id="GO:0016887">
    <property type="term" value="F:ATP hydrolysis activity"/>
    <property type="evidence" value="ECO:0007669"/>
    <property type="project" value="InterPro"/>
</dbReference>
<evidence type="ECO:0000256" key="3">
    <source>
        <dbReference type="ARBA" id="ARBA00022475"/>
    </source>
</evidence>
<organism evidence="11 12">
    <name type="scientific">Mesorhizobium plurifarium</name>
    <dbReference type="NCBI Taxonomy" id="69974"/>
    <lineage>
        <taxon>Bacteria</taxon>
        <taxon>Pseudomonadati</taxon>
        <taxon>Pseudomonadota</taxon>
        <taxon>Alphaproteobacteria</taxon>
        <taxon>Hyphomicrobiales</taxon>
        <taxon>Phyllobacteriaceae</taxon>
        <taxon>Mesorhizobium</taxon>
    </lineage>
</organism>
<evidence type="ECO:0000313" key="11">
    <source>
        <dbReference type="EMBL" id="CDX14980.1"/>
    </source>
</evidence>
<name>A0A090DGQ4_MESPL</name>
<dbReference type="CDD" id="cd03216">
    <property type="entry name" value="ABC_Carb_Monos_I"/>
    <property type="match status" value="1"/>
</dbReference>
<dbReference type="STRING" id="69974.MPLDJ20_40184"/>
<dbReference type="InterPro" id="IPR003593">
    <property type="entry name" value="AAA+_ATPase"/>
</dbReference>
<dbReference type="InterPro" id="IPR050107">
    <property type="entry name" value="ABC_carbohydrate_import_ATPase"/>
</dbReference>
<dbReference type="AlphaFoldDB" id="A0A090DGQ4"/>